<accession>A0ABN6MMT3</accession>
<dbReference type="Gene3D" id="2.60.40.10">
    <property type="entry name" value="Immunoglobulins"/>
    <property type="match status" value="3"/>
</dbReference>
<sequence>MRTRGLTIISFAATLAVGCSSGAGSKSPTETSSCSTVVASAGGNQNVAKNTLVQVDALQSTATNSAPLQFAWQLSAKPAGSHAALVTATGPVTSFLADVEGTYVVKVLVTGTCTAQASAQIFAVNTAPAAFASAQPSGTVAIRSPVALDGTSSRDPDGDPIAYSWSLSRPAGSAAVLDDAAAPAPRFTPDVPGHYDARLVVSDASATSVPAHVAVDAVDLPPVARLASAALAANTGDVIALDATQSSDPDHDVVAFGWEILTKPDGSSAALADATSAVAHLTPDAEGVYTVQVTVADGAASATATATVTVYRRIELLAFTPVDAEYSRSLDRIVMVSASPNALHVHDAAGAADASVALPLAPTCVSVSPDGKFAVVGHSAFISYVDLEARTVIKTWPISADADDVILSDPMTVAGSRVTRFAYVYPLHDQWSNLHVVDLGTGTETLGTGSVYAGGRFKLQPGTNHVFLVELGLSPQQLYRHDINATTGAISYAAQSPYWGVYSMGSDFWISDDGAQILFSSGNRFRTSDMTYAGSLGIRVRAAFAPASPSAAAGDWIVQPAGDPYAYPPDNTSDQSFQIFDSTYFGQLEQLAYPKYARAGVAYPVHGQYVFFDAAGTKRLSVVKVDSSASLLNSFGVVVY</sequence>
<organism evidence="3 4">
    <name type="scientific">Anaeromyxobacter oryzae</name>
    <dbReference type="NCBI Taxonomy" id="2918170"/>
    <lineage>
        <taxon>Bacteria</taxon>
        <taxon>Pseudomonadati</taxon>
        <taxon>Myxococcota</taxon>
        <taxon>Myxococcia</taxon>
        <taxon>Myxococcales</taxon>
        <taxon>Cystobacterineae</taxon>
        <taxon>Anaeromyxobacteraceae</taxon>
        <taxon>Anaeromyxobacter</taxon>
    </lineage>
</organism>
<dbReference type="InterPro" id="IPR035986">
    <property type="entry name" value="PKD_dom_sf"/>
</dbReference>
<evidence type="ECO:0000256" key="1">
    <source>
        <dbReference type="SAM" id="SignalP"/>
    </source>
</evidence>
<dbReference type="SUPFAM" id="SSF51004">
    <property type="entry name" value="C-terminal (heme d1) domain of cytochrome cd1-nitrite reductase"/>
    <property type="match status" value="1"/>
</dbReference>
<dbReference type="InterPro" id="IPR029865">
    <property type="entry name" value="KIAA0319-like"/>
</dbReference>
<dbReference type="Proteomes" id="UP001162891">
    <property type="component" value="Chromosome"/>
</dbReference>
<keyword evidence="1" id="KW-0732">Signal</keyword>
<dbReference type="InterPro" id="IPR011048">
    <property type="entry name" value="Haem_d1_sf"/>
</dbReference>
<evidence type="ECO:0000313" key="4">
    <source>
        <dbReference type="Proteomes" id="UP001162891"/>
    </source>
</evidence>
<dbReference type="PANTHER" id="PTHR46182:SF2">
    <property type="entry name" value="FI19480P1"/>
    <property type="match status" value="1"/>
</dbReference>
<feature type="signal peptide" evidence="1">
    <location>
        <begin position="1"/>
        <end position="25"/>
    </location>
</feature>
<dbReference type="SUPFAM" id="SSF49299">
    <property type="entry name" value="PKD domain"/>
    <property type="match status" value="2"/>
</dbReference>
<proteinExistence type="predicted"/>
<dbReference type="InterPro" id="IPR022409">
    <property type="entry name" value="PKD/Chitinase_dom"/>
</dbReference>
<dbReference type="RefSeq" id="WP_248359976.1">
    <property type="nucleotide sequence ID" value="NZ_AP025591.1"/>
</dbReference>
<feature type="chain" id="PRO_5045551294" description="PKD/Chitinase domain-containing protein" evidence="1">
    <location>
        <begin position="26"/>
        <end position="640"/>
    </location>
</feature>
<evidence type="ECO:0000259" key="2">
    <source>
        <dbReference type="SMART" id="SM00089"/>
    </source>
</evidence>
<evidence type="ECO:0000313" key="3">
    <source>
        <dbReference type="EMBL" id="BDG02359.1"/>
    </source>
</evidence>
<feature type="domain" description="PKD/Chitinase" evidence="2">
    <location>
        <begin position="227"/>
        <end position="313"/>
    </location>
</feature>
<dbReference type="PROSITE" id="PS51257">
    <property type="entry name" value="PROKAR_LIPOPROTEIN"/>
    <property type="match status" value="1"/>
</dbReference>
<protein>
    <recommendedName>
        <fullName evidence="2">PKD/Chitinase domain-containing protein</fullName>
    </recommendedName>
</protein>
<reference evidence="4" key="1">
    <citation type="journal article" date="2022" name="Int. J. Syst. Evol. Microbiol.">
        <title>Anaeromyxobacter oryzae sp. nov., Anaeromyxobacter diazotrophicus sp. nov. and Anaeromyxobacter paludicola sp. nov., isolated from paddy soils.</title>
        <authorList>
            <person name="Itoh H."/>
            <person name="Xu Z."/>
            <person name="Mise K."/>
            <person name="Masuda Y."/>
            <person name="Ushijima N."/>
            <person name="Hayakawa C."/>
            <person name="Shiratori Y."/>
            <person name="Senoo K."/>
        </authorList>
    </citation>
    <scope>NUCLEOTIDE SEQUENCE [LARGE SCALE GENOMIC DNA]</scope>
    <source>
        <strain evidence="4">Red232</strain>
    </source>
</reference>
<dbReference type="PANTHER" id="PTHR46182">
    <property type="entry name" value="FI19480P1"/>
    <property type="match status" value="1"/>
</dbReference>
<dbReference type="SMART" id="SM00089">
    <property type="entry name" value="PKD"/>
    <property type="match status" value="2"/>
</dbReference>
<keyword evidence="4" id="KW-1185">Reference proteome</keyword>
<feature type="domain" description="PKD/Chitinase" evidence="2">
    <location>
        <begin position="129"/>
        <end position="220"/>
    </location>
</feature>
<dbReference type="CDD" id="cd00146">
    <property type="entry name" value="PKD"/>
    <property type="match status" value="1"/>
</dbReference>
<name>A0ABN6MMT3_9BACT</name>
<dbReference type="Pfam" id="PF22352">
    <property type="entry name" value="K319L-like_PKD"/>
    <property type="match status" value="1"/>
</dbReference>
<gene>
    <name evidence="3" type="ORF">AMOR_13550</name>
</gene>
<dbReference type="InterPro" id="IPR013783">
    <property type="entry name" value="Ig-like_fold"/>
</dbReference>
<dbReference type="EMBL" id="AP025591">
    <property type="protein sequence ID" value="BDG02359.1"/>
    <property type="molecule type" value="Genomic_DNA"/>
</dbReference>